<reference evidence="3" key="1">
    <citation type="submission" date="2016-06" db="EMBL/GenBank/DDBJ databases">
        <authorList>
            <person name="Nascimento L."/>
            <person name="Pereira R.V."/>
            <person name="Martins L.F."/>
            <person name="Quaggio R.B."/>
            <person name="Silva A.M."/>
            <person name="Setubal J.C."/>
        </authorList>
    </citation>
    <scope>NUCLEOTIDE SEQUENCE [LARGE SCALE GENOMIC DNA]</scope>
</reference>
<feature type="compositionally biased region" description="Basic and acidic residues" evidence="1">
    <location>
        <begin position="209"/>
        <end position="219"/>
    </location>
</feature>
<gene>
    <name evidence="2" type="ORF">BAA01_00120</name>
</gene>
<accession>A0A1Y3PGI1</accession>
<proteinExistence type="predicted"/>
<name>A0A1Y3PGI1_9BACI</name>
<feature type="region of interest" description="Disordered" evidence="1">
    <location>
        <begin position="200"/>
        <end position="255"/>
    </location>
</feature>
<organism evidence="2 3">
    <name type="scientific">Bacillus thermozeamaize</name>
    <dbReference type="NCBI Taxonomy" id="230954"/>
    <lineage>
        <taxon>Bacteria</taxon>
        <taxon>Bacillati</taxon>
        <taxon>Bacillota</taxon>
        <taxon>Bacilli</taxon>
        <taxon>Bacillales</taxon>
        <taxon>Bacillaceae</taxon>
        <taxon>Bacillus</taxon>
    </lineage>
</organism>
<dbReference type="Proteomes" id="UP000196475">
    <property type="component" value="Unassembled WGS sequence"/>
</dbReference>
<dbReference type="EMBL" id="LZRT01000108">
    <property type="protein sequence ID" value="OUM85216.1"/>
    <property type="molecule type" value="Genomic_DNA"/>
</dbReference>
<evidence type="ECO:0000313" key="3">
    <source>
        <dbReference type="Proteomes" id="UP000196475"/>
    </source>
</evidence>
<sequence length="334" mass="36666">MTTATANLPTEKPTVDLSVLEKVVIQGDLSVLTPQERLFYYNKVCESVGLNPLTKPFDYLELDGKLVLYAKKDCTDQLRKIHNISITITGRERIGDVYCVTARATMPDGRCDESIGAVPLLKKEMVWDPQQYNKKTQKNGCYVWTGKMIPLTPEELANALMKAETKAKRRATLSICGLGMLDESEIETVEGAQRIVIEDEPVQLNKSGSKQETKAESRRSQPSKPTEPVNTQGKPEPQGMEPKPEPETANSGGGKMGVYRLVDAKVGTSPGGVTFAQLKIANVNTGEVEVVIAKTPETMDAFNAIRNDSTFEVNMEIENGFKIVKSIRLLGDAA</sequence>
<evidence type="ECO:0000313" key="2">
    <source>
        <dbReference type="EMBL" id="OUM85216.1"/>
    </source>
</evidence>
<evidence type="ECO:0000256" key="1">
    <source>
        <dbReference type="SAM" id="MobiDB-lite"/>
    </source>
</evidence>
<dbReference type="AlphaFoldDB" id="A0A1Y3PGI1"/>
<comment type="caution">
    <text evidence="2">The sequence shown here is derived from an EMBL/GenBank/DDBJ whole genome shotgun (WGS) entry which is preliminary data.</text>
</comment>
<feature type="compositionally biased region" description="Polar residues" evidence="1">
    <location>
        <begin position="220"/>
        <end position="233"/>
    </location>
</feature>
<protein>
    <submittedName>
        <fullName evidence="2">Uncharacterized protein</fullName>
    </submittedName>
</protein>